<proteinExistence type="inferred from homology"/>
<dbReference type="AlphaFoldDB" id="C5NZ48"/>
<dbReference type="InterPro" id="IPR036938">
    <property type="entry name" value="PAP2/HPO_sf"/>
</dbReference>
<dbReference type="SMART" id="SM00014">
    <property type="entry name" value="acidPPc"/>
    <property type="match status" value="1"/>
</dbReference>
<dbReference type="PANTHER" id="PTHR10165:SF154">
    <property type="entry name" value="PAP2 DOMAIN PROTEIN (AFU_ORTHOLOGUE AFUA_1G09730)"/>
    <property type="match status" value="1"/>
</dbReference>
<feature type="transmembrane region" description="Helical" evidence="7">
    <location>
        <begin position="293"/>
        <end position="312"/>
    </location>
</feature>
<sequence>MGPKVFHRVRSSMSSTRDLQAPWARPLSKRLIISYVVDWIFILFTGALGRIVKVAEPNRRPFSLTDQNISYPFAVHERVPVATLMMASLLVPAAVIAVFSMLIVPGPADKRAFGAEAWRRKFWEWNAGWMGLGVAYAGVYAATEAMKVMFGKPRPDLLDRCDPDLSNIAAHVIGGLGGQVAGAPSLVSWTICRNTTKRLLKDGFVSFPSGHSSMSFAGLTYLSLWLCAKLAITIPFLSVASLQEVEQPNLNKPPVSLRNRGAAPPTVLVLLVFVPIVAATYIASSRWADSRHFAFDILFGALLGIAFAWLGFRLYHLPLNSGQGWAWGVRDKNRAFFGDIDHTSYAADRALSTTRNARSFSPNSAERNRDELLPTPDERPNGSSTNGY</sequence>
<reference evidence="9 10" key="1">
    <citation type="journal article" date="2009" name="Genome Res.">
        <title>Comparative genomic analyses of the human fungal pathogens Coccidioides and their relatives.</title>
        <authorList>
            <person name="Sharpton T.J."/>
            <person name="Stajich J.E."/>
            <person name="Rounsley S.D."/>
            <person name="Gardner M.J."/>
            <person name="Wortman J.R."/>
            <person name="Jordar V.S."/>
            <person name="Maiti R."/>
            <person name="Kodira C.D."/>
            <person name="Neafsey D.E."/>
            <person name="Zeng Q."/>
            <person name="Hung C.-Y."/>
            <person name="McMahan C."/>
            <person name="Muszewska A."/>
            <person name="Grynberg M."/>
            <person name="Mandel M.A."/>
            <person name="Kellner E.M."/>
            <person name="Barker B.M."/>
            <person name="Galgiani J.N."/>
            <person name="Orbach M.J."/>
            <person name="Kirkland T.N."/>
            <person name="Cole G.T."/>
            <person name="Henn M.R."/>
            <person name="Birren B.W."/>
            <person name="Taylor J.W."/>
        </authorList>
    </citation>
    <scope>NUCLEOTIDE SEQUENCE [LARGE SCALE GENOMIC DNA]</scope>
    <source>
        <strain evidence="10">C735</strain>
    </source>
</reference>
<evidence type="ECO:0000313" key="9">
    <source>
        <dbReference type="EMBL" id="EER30031.1"/>
    </source>
</evidence>
<dbReference type="InterPro" id="IPR000326">
    <property type="entry name" value="PAP2/HPO"/>
</dbReference>
<evidence type="ECO:0000256" key="4">
    <source>
        <dbReference type="ARBA" id="ARBA00022989"/>
    </source>
</evidence>
<feature type="transmembrane region" description="Helical" evidence="7">
    <location>
        <begin position="219"/>
        <end position="242"/>
    </location>
</feature>
<feature type="transmembrane region" description="Helical" evidence="7">
    <location>
        <begin position="125"/>
        <end position="143"/>
    </location>
</feature>
<feature type="compositionally biased region" description="Basic and acidic residues" evidence="6">
    <location>
        <begin position="366"/>
        <end position="380"/>
    </location>
</feature>
<dbReference type="Pfam" id="PF01569">
    <property type="entry name" value="PAP2"/>
    <property type="match status" value="1"/>
</dbReference>
<dbReference type="PANTHER" id="PTHR10165">
    <property type="entry name" value="LIPID PHOSPHATE PHOSPHATASE"/>
    <property type="match status" value="1"/>
</dbReference>
<dbReference type="GO" id="GO:0046839">
    <property type="term" value="P:phospholipid dephosphorylation"/>
    <property type="evidence" value="ECO:0007669"/>
    <property type="project" value="TreeGrafter"/>
</dbReference>
<dbReference type="Proteomes" id="UP000009084">
    <property type="component" value="Unassembled WGS sequence"/>
</dbReference>
<dbReference type="CDD" id="cd03390">
    <property type="entry name" value="PAP2_containing_1_like"/>
    <property type="match status" value="1"/>
</dbReference>
<keyword evidence="3 7" id="KW-0812">Transmembrane</keyword>
<dbReference type="InterPro" id="IPR043216">
    <property type="entry name" value="PAP-like"/>
</dbReference>
<feature type="transmembrane region" description="Helical" evidence="7">
    <location>
        <begin position="81"/>
        <end position="104"/>
    </location>
</feature>
<evidence type="ECO:0000256" key="2">
    <source>
        <dbReference type="ARBA" id="ARBA00008816"/>
    </source>
</evidence>
<evidence type="ECO:0000256" key="6">
    <source>
        <dbReference type="SAM" id="MobiDB-lite"/>
    </source>
</evidence>
<feature type="domain" description="Phosphatidic acid phosphatase type 2/haloperoxidase" evidence="8">
    <location>
        <begin position="127"/>
        <end position="312"/>
    </location>
</feature>
<comment type="caution">
    <text evidence="9">The sequence shown here is derived from an EMBL/GenBank/DDBJ whole genome shotgun (WGS) entry which is preliminary data.</text>
</comment>
<dbReference type="VEuPathDB" id="FungiDB:CPC735_013490"/>
<feature type="region of interest" description="Disordered" evidence="6">
    <location>
        <begin position="356"/>
        <end position="388"/>
    </location>
</feature>
<dbReference type="FunFam" id="1.20.144.10:FF:000042">
    <property type="entry name" value="PAP2 domain protein"/>
    <property type="match status" value="1"/>
</dbReference>
<comment type="subcellular location">
    <subcellularLocation>
        <location evidence="1">Membrane</location>
        <topology evidence="1">Multi-pass membrane protein</topology>
    </subcellularLocation>
</comment>
<dbReference type="SUPFAM" id="SSF48317">
    <property type="entry name" value="Acid phosphatase/Vanadium-dependent haloperoxidase"/>
    <property type="match status" value="1"/>
</dbReference>
<dbReference type="GO" id="GO:0016020">
    <property type="term" value="C:membrane"/>
    <property type="evidence" value="ECO:0007669"/>
    <property type="project" value="UniProtKB-SubCell"/>
</dbReference>
<dbReference type="KEGG" id="cpw:9697671"/>
<protein>
    <submittedName>
        <fullName evidence="9">PAP2 superfamily protein</fullName>
    </submittedName>
</protein>
<keyword evidence="4 7" id="KW-1133">Transmembrane helix</keyword>
<gene>
    <name evidence="9" type="ORF">CPC735_013490</name>
</gene>
<dbReference type="GO" id="GO:0008195">
    <property type="term" value="F:phosphatidate phosphatase activity"/>
    <property type="evidence" value="ECO:0007669"/>
    <property type="project" value="TreeGrafter"/>
</dbReference>
<feature type="transmembrane region" description="Helical" evidence="7">
    <location>
        <begin position="262"/>
        <end position="281"/>
    </location>
</feature>
<dbReference type="OrthoDB" id="10030083at2759"/>
<evidence type="ECO:0000256" key="5">
    <source>
        <dbReference type="ARBA" id="ARBA00023136"/>
    </source>
</evidence>
<evidence type="ECO:0000256" key="3">
    <source>
        <dbReference type="ARBA" id="ARBA00022692"/>
    </source>
</evidence>
<dbReference type="Gene3D" id="1.20.144.10">
    <property type="entry name" value="Phosphatidic acid phosphatase type 2/haloperoxidase"/>
    <property type="match status" value="1"/>
</dbReference>
<dbReference type="EMBL" id="ACFW01000001">
    <property type="protein sequence ID" value="EER30031.1"/>
    <property type="molecule type" value="Genomic_DNA"/>
</dbReference>
<keyword evidence="5 7" id="KW-0472">Membrane</keyword>
<name>C5NZ48_COCP7</name>
<feature type="compositionally biased region" description="Polar residues" evidence="6">
    <location>
        <begin position="356"/>
        <end position="365"/>
    </location>
</feature>
<dbReference type="HOGENOM" id="CLU_021458_2_0_1"/>
<evidence type="ECO:0000256" key="1">
    <source>
        <dbReference type="ARBA" id="ARBA00004141"/>
    </source>
</evidence>
<evidence type="ECO:0000256" key="7">
    <source>
        <dbReference type="SAM" id="Phobius"/>
    </source>
</evidence>
<comment type="similarity">
    <text evidence="2">Belongs to the PA-phosphatase related phosphoesterase family.</text>
</comment>
<evidence type="ECO:0000259" key="8">
    <source>
        <dbReference type="SMART" id="SM00014"/>
    </source>
</evidence>
<dbReference type="GO" id="GO:0006644">
    <property type="term" value="P:phospholipid metabolic process"/>
    <property type="evidence" value="ECO:0007669"/>
    <property type="project" value="InterPro"/>
</dbReference>
<accession>C5NZ48</accession>
<organism evidence="9 10">
    <name type="scientific">Coccidioides posadasii (strain C735)</name>
    <name type="common">Valley fever fungus</name>
    <dbReference type="NCBI Taxonomy" id="222929"/>
    <lineage>
        <taxon>Eukaryota</taxon>
        <taxon>Fungi</taxon>
        <taxon>Dikarya</taxon>
        <taxon>Ascomycota</taxon>
        <taxon>Pezizomycotina</taxon>
        <taxon>Eurotiomycetes</taxon>
        <taxon>Eurotiomycetidae</taxon>
        <taxon>Onygenales</taxon>
        <taxon>Onygenaceae</taxon>
        <taxon>Coccidioides</taxon>
    </lineage>
</organism>
<evidence type="ECO:0000313" key="10">
    <source>
        <dbReference type="Proteomes" id="UP000009084"/>
    </source>
</evidence>
<feature type="transmembrane region" description="Helical" evidence="7">
    <location>
        <begin position="32"/>
        <end position="52"/>
    </location>
</feature>